<name>A0A1M5QT12_9RHOB</name>
<keyword evidence="2" id="KW-0270">Exopolysaccharide synthesis</keyword>
<organism evidence="5 6">
    <name type="scientific">Cognatiyoonia sediminum</name>
    <dbReference type="NCBI Taxonomy" id="1508389"/>
    <lineage>
        <taxon>Bacteria</taxon>
        <taxon>Pseudomonadati</taxon>
        <taxon>Pseudomonadota</taxon>
        <taxon>Alphaproteobacteria</taxon>
        <taxon>Rhodobacterales</taxon>
        <taxon>Paracoccaceae</taxon>
        <taxon>Cognatiyoonia</taxon>
    </lineage>
</organism>
<evidence type="ECO:0000313" key="5">
    <source>
        <dbReference type="EMBL" id="SHH16910.1"/>
    </source>
</evidence>
<evidence type="ECO:0000259" key="4">
    <source>
        <dbReference type="Pfam" id="PF02397"/>
    </source>
</evidence>
<feature type="domain" description="Bacterial sugar transferase" evidence="4">
    <location>
        <begin position="3"/>
        <end position="174"/>
    </location>
</feature>
<proteinExistence type="inferred from homology"/>
<accession>A0A1M5QT12</accession>
<keyword evidence="3" id="KW-1133">Transmembrane helix</keyword>
<gene>
    <name evidence="5" type="ORF">SAMN05444003_2291</name>
</gene>
<dbReference type="RefSeq" id="WP_072901181.1">
    <property type="nucleotide sequence ID" value="NZ_FQXB01000003.1"/>
</dbReference>
<dbReference type="Pfam" id="PF02397">
    <property type="entry name" value="Bac_transf"/>
    <property type="match status" value="1"/>
</dbReference>
<dbReference type="EMBL" id="FQXB01000003">
    <property type="protein sequence ID" value="SHH16910.1"/>
    <property type="molecule type" value="Genomic_DNA"/>
</dbReference>
<dbReference type="InterPro" id="IPR003362">
    <property type="entry name" value="Bact_transf"/>
</dbReference>
<dbReference type="GO" id="GO:0000271">
    <property type="term" value="P:polysaccharide biosynthetic process"/>
    <property type="evidence" value="ECO:0007669"/>
    <property type="project" value="UniProtKB-KW"/>
</dbReference>
<comment type="similarity">
    <text evidence="1">Belongs to the bacterial sugar transferase family.</text>
</comment>
<evidence type="ECO:0000256" key="2">
    <source>
        <dbReference type="ARBA" id="ARBA00023169"/>
    </source>
</evidence>
<dbReference type="AlphaFoldDB" id="A0A1M5QT12"/>
<keyword evidence="5" id="KW-0808">Transferase</keyword>
<keyword evidence="3" id="KW-0812">Transmembrane</keyword>
<sequence length="184" mass="20120">MNRFVELILCLVSLIILVPIMIALMALVFIEDRHSPILKQVRVGKGQVPFTCYKIRTMSVDTAEVASHEASANQITKIGGFLRKTGLDELPQIFNVLMGQMSFVGPRPNLPSQTALIAARDAHKVYDVSPGITGLAQVQGVDMSVPEKLALIDREYVQGRSFKLDCSIIWATIRGKGVGDAIKA</sequence>
<dbReference type="PANTHER" id="PTHR30576">
    <property type="entry name" value="COLANIC BIOSYNTHESIS UDP-GLUCOSE LIPID CARRIER TRANSFERASE"/>
    <property type="match status" value="1"/>
</dbReference>
<protein>
    <submittedName>
        <fullName evidence="5">Sugar transferase involved in LPS biosynthesis (Colanic, teichoic acid)</fullName>
    </submittedName>
</protein>
<keyword evidence="6" id="KW-1185">Reference proteome</keyword>
<evidence type="ECO:0000256" key="3">
    <source>
        <dbReference type="SAM" id="Phobius"/>
    </source>
</evidence>
<evidence type="ECO:0000313" key="6">
    <source>
        <dbReference type="Proteomes" id="UP000184074"/>
    </source>
</evidence>
<dbReference type="Proteomes" id="UP000184074">
    <property type="component" value="Unassembled WGS sequence"/>
</dbReference>
<reference evidence="5 6" key="1">
    <citation type="submission" date="2016-11" db="EMBL/GenBank/DDBJ databases">
        <authorList>
            <person name="Jaros S."/>
            <person name="Januszkiewicz K."/>
            <person name="Wedrychowicz H."/>
        </authorList>
    </citation>
    <scope>NUCLEOTIDE SEQUENCE [LARGE SCALE GENOMIC DNA]</scope>
    <source>
        <strain evidence="5 6">DSM 28715</strain>
    </source>
</reference>
<dbReference type="STRING" id="1508389.SAMN05444003_2291"/>
<feature type="transmembrane region" description="Helical" evidence="3">
    <location>
        <begin position="7"/>
        <end position="30"/>
    </location>
</feature>
<dbReference type="GO" id="GO:0016780">
    <property type="term" value="F:phosphotransferase activity, for other substituted phosphate groups"/>
    <property type="evidence" value="ECO:0007669"/>
    <property type="project" value="TreeGrafter"/>
</dbReference>
<dbReference type="OrthoDB" id="9808602at2"/>
<dbReference type="PANTHER" id="PTHR30576:SF10">
    <property type="entry name" value="SLL5057 PROTEIN"/>
    <property type="match status" value="1"/>
</dbReference>
<evidence type="ECO:0000256" key="1">
    <source>
        <dbReference type="ARBA" id="ARBA00006464"/>
    </source>
</evidence>
<keyword evidence="3" id="KW-0472">Membrane</keyword>